<dbReference type="EMBL" id="JYDP01000141">
    <property type="protein sequence ID" value="KRZ05351.1"/>
    <property type="molecule type" value="Genomic_DNA"/>
</dbReference>
<evidence type="ECO:0000313" key="2">
    <source>
        <dbReference type="Proteomes" id="UP000055024"/>
    </source>
</evidence>
<keyword evidence="2" id="KW-1185">Reference proteome</keyword>
<sequence length="69" mass="7945">MYILCIVCVLPRFSLEKGFFALPHPLTLLNAVNVELNLKLAFVAFHLAFNKRVDVTVEHGNENFFCFLF</sequence>
<dbReference type="Proteomes" id="UP000055024">
    <property type="component" value="Unassembled WGS sequence"/>
</dbReference>
<reference evidence="1 2" key="1">
    <citation type="submission" date="2015-01" db="EMBL/GenBank/DDBJ databases">
        <title>Evolution of Trichinella species and genotypes.</title>
        <authorList>
            <person name="Korhonen P.K."/>
            <person name="Edoardo P."/>
            <person name="Giuseppe L.R."/>
            <person name="Gasser R.B."/>
        </authorList>
    </citation>
    <scope>NUCLEOTIDE SEQUENCE [LARGE SCALE GENOMIC DNA]</scope>
    <source>
        <strain evidence="1">ISS1029</strain>
    </source>
</reference>
<comment type="caution">
    <text evidence="1">The sequence shown here is derived from an EMBL/GenBank/DDBJ whole genome shotgun (WGS) entry which is preliminary data.</text>
</comment>
<dbReference type="AlphaFoldDB" id="A0A0V1H427"/>
<gene>
    <name evidence="1" type="ORF">T11_5335</name>
</gene>
<organism evidence="1 2">
    <name type="scientific">Trichinella zimbabwensis</name>
    <dbReference type="NCBI Taxonomy" id="268475"/>
    <lineage>
        <taxon>Eukaryota</taxon>
        <taxon>Metazoa</taxon>
        <taxon>Ecdysozoa</taxon>
        <taxon>Nematoda</taxon>
        <taxon>Enoplea</taxon>
        <taxon>Dorylaimia</taxon>
        <taxon>Trichinellida</taxon>
        <taxon>Trichinellidae</taxon>
        <taxon>Trichinella</taxon>
    </lineage>
</organism>
<accession>A0A0V1H427</accession>
<evidence type="ECO:0000313" key="1">
    <source>
        <dbReference type="EMBL" id="KRZ05351.1"/>
    </source>
</evidence>
<protein>
    <submittedName>
        <fullName evidence="1">Uncharacterized protein</fullName>
    </submittedName>
</protein>
<proteinExistence type="predicted"/>
<name>A0A0V1H427_9BILA</name>